<organism evidence="1 2">
    <name type="scientific">Leptobacterium flavescens</name>
    <dbReference type="NCBI Taxonomy" id="472055"/>
    <lineage>
        <taxon>Bacteria</taxon>
        <taxon>Pseudomonadati</taxon>
        <taxon>Bacteroidota</taxon>
        <taxon>Flavobacteriia</taxon>
        <taxon>Flavobacteriales</taxon>
        <taxon>Flavobacteriaceae</taxon>
        <taxon>Leptobacterium</taxon>
    </lineage>
</organism>
<evidence type="ECO:0008006" key="3">
    <source>
        <dbReference type="Google" id="ProtNLM"/>
    </source>
</evidence>
<evidence type="ECO:0000313" key="2">
    <source>
        <dbReference type="Proteomes" id="UP000468581"/>
    </source>
</evidence>
<keyword evidence="2" id="KW-1185">Reference proteome</keyword>
<dbReference type="AlphaFoldDB" id="A0A6P0ULN9"/>
<name>A0A6P0ULN9_9FLAO</name>
<proteinExistence type="predicted"/>
<dbReference type="Proteomes" id="UP000468581">
    <property type="component" value="Unassembled WGS sequence"/>
</dbReference>
<dbReference type="EMBL" id="JAABOO010000003">
    <property type="protein sequence ID" value="NER14261.1"/>
    <property type="molecule type" value="Genomic_DNA"/>
</dbReference>
<dbReference type="RefSeq" id="WP_163607553.1">
    <property type="nucleotide sequence ID" value="NZ_JAABOO010000003.1"/>
</dbReference>
<comment type="caution">
    <text evidence="1">The sequence shown here is derived from an EMBL/GenBank/DDBJ whole genome shotgun (WGS) entry which is preliminary data.</text>
</comment>
<accession>A0A6P0ULN9</accession>
<evidence type="ECO:0000313" key="1">
    <source>
        <dbReference type="EMBL" id="NER14261.1"/>
    </source>
</evidence>
<gene>
    <name evidence="1" type="ORF">GWK08_12480</name>
</gene>
<sequence>MPDLKKQLLDSCTAFVEERAAKLGNRMKEIEESLLSETKSTAGDKHETGRAMLQIEREKTGKQLAEVRKLQETLLKVDISPDPALIHLGSLVYTSQANYFLAISCGKITVNKEDFFAIAPNTPIGQLLLGKKAGDEVSFNGRPIRIEKVV</sequence>
<reference evidence="1 2" key="1">
    <citation type="submission" date="2020-01" db="EMBL/GenBank/DDBJ databases">
        <title>Leptobacterium flavescens.</title>
        <authorList>
            <person name="Wang G."/>
        </authorList>
    </citation>
    <scope>NUCLEOTIDE SEQUENCE [LARGE SCALE GENOMIC DNA]</scope>
    <source>
        <strain evidence="1 2">KCTC 22160</strain>
    </source>
</reference>
<protein>
    <recommendedName>
        <fullName evidence="3">3-oxoacyl-ACP synthase</fullName>
    </recommendedName>
</protein>